<dbReference type="EMBL" id="SRYX01000059">
    <property type="protein sequence ID" value="TGY31023.1"/>
    <property type="molecule type" value="Genomic_DNA"/>
</dbReference>
<accession>A0A4S2CSU6</accession>
<name>A0A4S2CSU6_9BACE</name>
<evidence type="ECO:0000259" key="1">
    <source>
        <dbReference type="Pfam" id="PF01935"/>
    </source>
</evidence>
<dbReference type="Pfam" id="PF01935">
    <property type="entry name" value="DUF87"/>
    <property type="match status" value="1"/>
</dbReference>
<evidence type="ECO:0000313" key="2">
    <source>
        <dbReference type="EMBL" id="TGY31023.1"/>
    </source>
</evidence>
<sequence length="582" mass="64947">MEKMILNYKEEELIGKIASVDTGTAIAFIPDDKKMSELQINQLIAVNSPRAGTHIIGMVVKMSRRLDETILQNDIDDKKNDDNVVLPSNAIKLVFVGELRDKEGIKVNVFKRNVTALPNIQSSCFRIDGDKLTKLMECISTIAANAVTPLSLGKYFIDENSTAYIDGDKLFQRHAAIVGSTGSGKSYCVAKLIEQMAELKSVNAVLFDIHGEYSDESFKRDGITQLKIAAPNDLETANKLDKGILMVPYWLLNYEEMQALLLDRSDSNAPNQAMQLSKQIMTAKKSIVKGTEYESKITLDSPIAYDLNAVLQELHKLDTAKEQGARGEKAGPFNGKLTRFNQRLENKMSDKRVGFMFSLTNEEQELDWLQKFCRQLMGTSKFNNGGIKVIDFSEVPSDILPLVIGLVARIIFSVQQWSAKEKRHPIALLCDEAHLYVEQNESIDAVSAIGLKSFERIAKEGRKYGVSLVIISQRPCEVNKTVLSQCNNFISLRLTNVEDQNTIKRLLPDNLGNIADNLALLDIGEAIVVGDATLLPSRIKVEEPKIKPQSNTVQFWQVWGKNDSTQDLDTAVENIIKQSKSE</sequence>
<comment type="caution">
    <text evidence="2">The sequence shown here is derived from an EMBL/GenBank/DDBJ whole genome shotgun (WGS) entry which is preliminary data.</text>
</comment>
<dbReference type="InterPro" id="IPR027417">
    <property type="entry name" value="P-loop_NTPase"/>
</dbReference>
<dbReference type="InterPro" id="IPR008571">
    <property type="entry name" value="HerA-like"/>
</dbReference>
<dbReference type="PANTHER" id="PTHR42957">
    <property type="entry name" value="HELICASE MJ1565-RELATED"/>
    <property type="match status" value="1"/>
</dbReference>
<dbReference type="Proteomes" id="UP000309566">
    <property type="component" value="Unassembled WGS sequence"/>
</dbReference>
<evidence type="ECO:0000313" key="3">
    <source>
        <dbReference type="Proteomes" id="UP000309566"/>
    </source>
</evidence>
<reference evidence="2 3" key="1">
    <citation type="submission" date="2019-04" db="EMBL/GenBank/DDBJ databases">
        <title>Microbes associate with the intestines of laboratory mice.</title>
        <authorList>
            <person name="Navarre W."/>
            <person name="Wong E."/>
            <person name="Huang K."/>
            <person name="Tropini C."/>
            <person name="Ng K."/>
            <person name="Yu B."/>
        </authorList>
    </citation>
    <scope>NUCLEOTIDE SEQUENCE [LARGE SCALE GENOMIC DNA]</scope>
    <source>
        <strain evidence="2 3">NM63_1-25</strain>
    </source>
</reference>
<dbReference type="Gene3D" id="3.40.50.300">
    <property type="entry name" value="P-loop containing nucleotide triphosphate hydrolases"/>
    <property type="match status" value="2"/>
</dbReference>
<organism evidence="2 3">
    <name type="scientific">Bacteroides caecimuris</name>
    <dbReference type="NCBI Taxonomy" id="1796613"/>
    <lineage>
        <taxon>Bacteria</taxon>
        <taxon>Pseudomonadati</taxon>
        <taxon>Bacteroidota</taxon>
        <taxon>Bacteroidia</taxon>
        <taxon>Bacteroidales</taxon>
        <taxon>Bacteroidaceae</taxon>
        <taxon>Bacteroides</taxon>
    </lineage>
</organism>
<protein>
    <submittedName>
        <fullName evidence="2">DUF87 domain-containing protein</fullName>
    </submittedName>
</protein>
<dbReference type="SUPFAM" id="SSF52540">
    <property type="entry name" value="P-loop containing nucleoside triphosphate hydrolases"/>
    <property type="match status" value="1"/>
</dbReference>
<gene>
    <name evidence="2" type="ORF">E5353_13815</name>
</gene>
<feature type="domain" description="Helicase HerA central" evidence="1">
    <location>
        <begin position="152"/>
        <end position="409"/>
    </location>
</feature>
<dbReference type="PANTHER" id="PTHR42957:SF1">
    <property type="entry name" value="HELICASE MJ1565-RELATED"/>
    <property type="match status" value="1"/>
</dbReference>
<proteinExistence type="predicted"/>
<dbReference type="AlphaFoldDB" id="A0A4S2CSU6"/>
<dbReference type="InterPro" id="IPR002789">
    <property type="entry name" value="HerA_central"/>
</dbReference>
<dbReference type="RefSeq" id="WP_136000103.1">
    <property type="nucleotide sequence ID" value="NZ_SRYX01000059.1"/>
</dbReference>
<dbReference type="CDD" id="cd01127">
    <property type="entry name" value="TrwB_TraG_TraD_VirD4"/>
    <property type="match status" value="1"/>
</dbReference>